<dbReference type="EMBL" id="JBEPLJ010000015">
    <property type="protein sequence ID" value="MET3587553.1"/>
    <property type="molecule type" value="Genomic_DNA"/>
</dbReference>
<gene>
    <name evidence="1" type="ORF">ABID21_003681</name>
</gene>
<protein>
    <submittedName>
        <fullName evidence="1">Uncharacterized protein</fullName>
    </submittedName>
</protein>
<evidence type="ECO:0000313" key="2">
    <source>
        <dbReference type="Proteomes" id="UP001549031"/>
    </source>
</evidence>
<evidence type="ECO:0000313" key="1">
    <source>
        <dbReference type="EMBL" id="MET3587553.1"/>
    </source>
</evidence>
<organism evidence="1 2">
    <name type="scientific">Pseudorhizobium tarimense</name>
    <dbReference type="NCBI Taxonomy" id="1079109"/>
    <lineage>
        <taxon>Bacteria</taxon>
        <taxon>Pseudomonadati</taxon>
        <taxon>Pseudomonadota</taxon>
        <taxon>Alphaproteobacteria</taxon>
        <taxon>Hyphomicrobiales</taxon>
        <taxon>Rhizobiaceae</taxon>
        <taxon>Rhizobium/Agrobacterium group</taxon>
        <taxon>Pseudorhizobium</taxon>
    </lineage>
</organism>
<sequence length="87" mass="9694">MRRKAIPDDEPRDPHLSDLAGRKILLHCSRCGMRRRYDASALLAKVGDSCLPSLRLRIAAAEGCEKIGNPYYDRCMLVYDTVAMGLG</sequence>
<accession>A0ABV2HAI0</accession>
<keyword evidence="2" id="KW-1185">Reference proteome</keyword>
<proteinExistence type="predicted"/>
<comment type="caution">
    <text evidence="1">The sequence shown here is derived from an EMBL/GenBank/DDBJ whole genome shotgun (WGS) entry which is preliminary data.</text>
</comment>
<name>A0ABV2HAI0_9HYPH</name>
<reference evidence="1 2" key="1">
    <citation type="submission" date="2024-06" db="EMBL/GenBank/DDBJ databases">
        <title>Genomic Encyclopedia of Type Strains, Phase IV (KMG-IV): sequencing the most valuable type-strain genomes for metagenomic binning, comparative biology and taxonomic classification.</title>
        <authorList>
            <person name="Goeker M."/>
        </authorList>
    </citation>
    <scope>NUCLEOTIDE SEQUENCE [LARGE SCALE GENOMIC DNA]</scope>
    <source>
        <strain evidence="1 2">DSM 105042</strain>
    </source>
</reference>
<dbReference type="Proteomes" id="UP001549031">
    <property type="component" value="Unassembled WGS sequence"/>
</dbReference>